<evidence type="ECO:0000256" key="4">
    <source>
        <dbReference type="ARBA" id="ARBA00022624"/>
    </source>
</evidence>
<evidence type="ECO:0000256" key="3">
    <source>
        <dbReference type="ARBA" id="ARBA00022605"/>
    </source>
</evidence>
<dbReference type="SMART" id="SM00917">
    <property type="entry name" value="LeuA_dimer"/>
    <property type="match status" value="1"/>
</dbReference>
<evidence type="ECO:0000256" key="5">
    <source>
        <dbReference type="ARBA" id="ARBA00022679"/>
    </source>
</evidence>
<dbReference type="PANTHER" id="PTHR43538">
    <property type="entry name" value="ALPHA-IPM SYNTHASE/HOMOCITRATE SYNTHASE"/>
    <property type="match status" value="1"/>
</dbReference>
<evidence type="ECO:0000256" key="9">
    <source>
        <dbReference type="RuleBase" id="RU003523"/>
    </source>
</evidence>
<feature type="domain" description="Pyruvate carboxyltransferase" evidence="10">
    <location>
        <begin position="3"/>
        <end position="269"/>
    </location>
</feature>
<dbReference type="InterPro" id="IPR013709">
    <property type="entry name" value="2-isopropylmalate_synth_dimer"/>
</dbReference>
<dbReference type="Proteomes" id="UP000255423">
    <property type="component" value="Unassembled WGS sequence"/>
</dbReference>
<dbReference type="PROSITE" id="PS00815">
    <property type="entry name" value="AIPM_HOMOCIT_SYNTH_1"/>
    <property type="match status" value="1"/>
</dbReference>
<keyword evidence="4" id="KW-0412">Isoleucine biosynthesis</keyword>
<comment type="similarity">
    <text evidence="2 9">Belongs to the alpha-IPM synthase/homocitrate synthase family.</text>
</comment>
<dbReference type="GO" id="GO:0003852">
    <property type="term" value="F:2-isopropylmalate synthase activity"/>
    <property type="evidence" value="ECO:0007669"/>
    <property type="project" value="InterPro"/>
</dbReference>
<reference evidence="11 12" key="1">
    <citation type="submission" date="2017-08" db="EMBL/GenBank/DDBJ databases">
        <authorList>
            <person name="de Groot N.N."/>
        </authorList>
    </citation>
    <scope>NUCLEOTIDE SEQUENCE [LARGE SCALE GENOMIC DNA]</scope>
    <source>
        <strain evidence="11 12">HM2</strain>
    </source>
</reference>
<dbReference type="PROSITE" id="PS50991">
    <property type="entry name" value="PYR_CT"/>
    <property type="match status" value="1"/>
</dbReference>
<keyword evidence="6" id="KW-0100">Branched-chain amino acid biosynthesis</keyword>
<comment type="catalytic activity">
    <reaction evidence="7">
        <text>pyruvate + acetyl-CoA + H2O = (3R)-citramalate + CoA + H(+)</text>
        <dbReference type="Rhea" id="RHEA:19045"/>
        <dbReference type="ChEBI" id="CHEBI:15361"/>
        <dbReference type="ChEBI" id="CHEBI:15377"/>
        <dbReference type="ChEBI" id="CHEBI:15378"/>
        <dbReference type="ChEBI" id="CHEBI:30934"/>
        <dbReference type="ChEBI" id="CHEBI:57287"/>
        <dbReference type="ChEBI" id="CHEBI:57288"/>
        <dbReference type="EC" id="2.3.3.21"/>
    </reaction>
</comment>
<dbReference type="UniPathway" id="UPA00047">
    <property type="reaction ID" value="UER00066"/>
</dbReference>
<comment type="pathway">
    <text evidence="1">Amino-acid biosynthesis; L-isoleucine biosynthesis; 2-oxobutanoate from pyruvate: step 1/3.</text>
</comment>
<dbReference type="InterPro" id="IPR005675">
    <property type="entry name" value="Citramal_synthase"/>
</dbReference>
<evidence type="ECO:0000256" key="7">
    <source>
        <dbReference type="ARBA" id="ARBA00048263"/>
    </source>
</evidence>
<dbReference type="GO" id="GO:0009097">
    <property type="term" value="P:isoleucine biosynthetic process"/>
    <property type="evidence" value="ECO:0007669"/>
    <property type="project" value="UniProtKB-UniRule"/>
</dbReference>
<dbReference type="GO" id="GO:0043714">
    <property type="term" value="F:(R)-citramalate synthase activity"/>
    <property type="evidence" value="ECO:0007669"/>
    <property type="project" value="UniProtKB-UniRule"/>
</dbReference>
<dbReference type="PANTHER" id="PTHR43538:SF1">
    <property type="entry name" value="(R)-CITRAMALATE SYNTHASE"/>
    <property type="match status" value="1"/>
</dbReference>
<dbReference type="AlphaFoldDB" id="A0A380RUE1"/>
<protein>
    <recommendedName>
        <fullName evidence="8">Citramalate synthase</fullName>
        <ecNumber evidence="8">2.3.3.21</ecNumber>
    </recommendedName>
</protein>
<dbReference type="Pfam" id="PF22617">
    <property type="entry name" value="HCS_D2"/>
    <property type="match status" value="1"/>
</dbReference>
<evidence type="ECO:0000259" key="10">
    <source>
        <dbReference type="PROSITE" id="PS50991"/>
    </source>
</evidence>
<evidence type="ECO:0000256" key="6">
    <source>
        <dbReference type="ARBA" id="ARBA00023304"/>
    </source>
</evidence>
<dbReference type="NCBIfam" id="TIGR00977">
    <property type="entry name" value="citramal_synth"/>
    <property type="match status" value="1"/>
</dbReference>
<evidence type="ECO:0000256" key="8">
    <source>
        <dbReference type="NCBIfam" id="TIGR00977"/>
    </source>
</evidence>
<dbReference type="InterPro" id="IPR013785">
    <property type="entry name" value="Aldolase_TIM"/>
</dbReference>
<dbReference type="CDD" id="cd07941">
    <property type="entry name" value="DRE_TIM_LeuA3"/>
    <property type="match status" value="1"/>
</dbReference>
<dbReference type="EC" id="2.3.3.21" evidence="8"/>
<dbReference type="Gene3D" id="3.30.160.270">
    <property type="match status" value="1"/>
</dbReference>
<dbReference type="InterPro" id="IPR054691">
    <property type="entry name" value="LeuA/HCS_post-cat"/>
</dbReference>
<dbReference type="InterPro" id="IPR036230">
    <property type="entry name" value="LeuA_allosteric_dom_sf"/>
</dbReference>
<dbReference type="Pfam" id="PF00682">
    <property type="entry name" value="HMGL-like"/>
    <property type="match status" value="1"/>
</dbReference>
<dbReference type="EMBL" id="UHJL01000001">
    <property type="protein sequence ID" value="SUQ19170.1"/>
    <property type="molecule type" value="Genomic_DNA"/>
</dbReference>
<dbReference type="Gene3D" id="1.10.238.260">
    <property type="match status" value="1"/>
</dbReference>
<evidence type="ECO:0000313" key="11">
    <source>
        <dbReference type="EMBL" id="SUQ19170.1"/>
    </source>
</evidence>
<dbReference type="Pfam" id="PF08502">
    <property type="entry name" value="LeuA_dimer"/>
    <property type="match status" value="1"/>
</dbReference>
<keyword evidence="5 9" id="KW-0808">Transferase</keyword>
<sequence>MKVLLYDTTLRDGNQDRKISLSLADKVQIARILDHFGFDYIEGGWPNPSNPTDEEFFKLIKDVKLKHAKIAAFGSTRRPGILPENDPLLQALIKSEAPVKTIFGKSWDLHVTDVIRTTLEENLDMIESSVAYLKEHSEEVIYDAEHFFDGYKANPEYALETLKAAELGHADCIVLCDTNGGTMPWEIEEIVKKVQEKISTPLGIHVHNDSGLAVANSIYAVKAGCVMVQGVVNGYGERCGNANLTTIAADLKFKMDCDFTAAKKLSHLRQLSSNIDQIVNLPSDVHAPYVGDAAFAHKGGAHIDGVMKVSRSFEHIDPHTVGNDRVFVTSDQAGGSLVVEKLKAIKPGIDKKDPVVASLLKEIKERENAGWHFDSAEASFKLLVYRHLGMVKEPFKVLNYRVIEDKTPQGVSVSQATVKLQVGDKISHQVSEGDGPVNALDAALRKALLPFFPCMESVRLDDFKVRVLGSNVASDATVRVWTTFGDEHGYWNMVGVSSNIIEACWTAFVDGLTYKILLEDNVIPNAYKHLDVASV</sequence>
<keyword evidence="3" id="KW-0028">Amino-acid biosynthesis</keyword>
<evidence type="ECO:0000256" key="1">
    <source>
        <dbReference type="ARBA" id="ARBA00004743"/>
    </source>
</evidence>
<gene>
    <name evidence="11" type="ORF">SAMN05661053_0397</name>
</gene>
<dbReference type="GO" id="GO:0009098">
    <property type="term" value="P:L-leucine biosynthetic process"/>
    <property type="evidence" value="ECO:0007669"/>
    <property type="project" value="InterPro"/>
</dbReference>
<evidence type="ECO:0000313" key="12">
    <source>
        <dbReference type="Proteomes" id="UP000255423"/>
    </source>
</evidence>
<dbReference type="SUPFAM" id="SSF51569">
    <property type="entry name" value="Aldolase"/>
    <property type="match status" value="1"/>
</dbReference>
<dbReference type="PROSITE" id="PS00816">
    <property type="entry name" value="AIPM_HOMOCIT_SYNTH_2"/>
    <property type="match status" value="1"/>
</dbReference>
<organism evidence="11 12">
    <name type="scientific">Fibrobacter succinogenes</name>
    <name type="common">Bacteroides succinogenes</name>
    <dbReference type="NCBI Taxonomy" id="833"/>
    <lineage>
        <taxon>Bacteria</taxon>
        <taxon>Pseudomonadati</taxon>
        <taxon>Fibrobacterota</taxon>
        <taxon>Fibrobacteria</taxon>
        <taxon>Fibrobacterales</taxon>
        <taxon>Fibrobacteraceae</taxon>
        <taxon>Fibrobacter</taxon>
    </lineage>
</organism>
<dbReference type="SUPFAM" id="SSF110921">
    <property type="entry name" value="2-isopropylmalate synthase LeuA, allosteric (dimerisation) domain"/>
    <property type="match status" value="1"/>
</dbReference>
<proteinExistence type="inferred from homology"/>
<dbReference type="InterPro" id="IPR002034">
    <property type="entry name" value="AIPM/Hcit_synth_CS"/>
</dbReference>
<dbReference type="InterPro" id="IPR000891">
    <property type="entry name" value="PYR_CT"/>
</dbReference>
<accession>A0A380RUE1</accession>
<evidence type="ECO:0000256" key="2">
    <source>
        <dbReference type="ARBA" id="ARBA00006154"/>
    </source>
</evidence>
<name>A0A380RUE1_FIBSU</name>
<dbReference type="Gene3D" id="3.20.20.70">
    <property type="entry name" value="Aldolase class I"/>
    <property type="match status" value="1"/>
</dbReference>
<dbReference type="RefSeq" id="WP_073424134.1">
    <property type="nucleotide sequence ID" value="NZ_UHJL01000001.1"/>
</dbReference>